<keyword evidence="2" id="KW-0548">Nucleotidyltransferase</keyword>
<feature type="domain" description="Reverse transcriptase" evidence="1">
    <location>
        <begin position="106"/>
        <end position="371"/>
    </location>
</feature>
<dbReference type="SUPFAM" id="SSF56672">
    <property type="entry name" value="DNA/RNA polymerases"/>
    <property type="match status" value="1"/>
</dbReference>
<keyword evidence="3" id="KW-1185">Reference proteome</keyword>
<dbReference type="Pfam" id="PF00078">
    <property type="entry name" value="RVT_1"/>
    <property type="match status" value="1"/>
</dbReference>
<proteinExistence type="predicted"/>
<dbReference type="CDD" id="cd01650">
    <property type="entry name" value="RT_nLTR_like"/>
    <property type="match status" value="1"/>
</dbReference>
<dbReference type="AlphaFoldDB" id="A0A4Y2NZ53"/>
<dbReference type="OrthoDB" id="6766060at2759"/>
<gene>
    <name evidence="2" type="primary">pol_193</name>
    <name evidence="2" type="ORF">AVEN_1789_1</name>
</gene>
<evidence type="ECO:0000313" key="2">
    <source>
        <dbReference type="EMBL" id="GBN44132.1"/>
    </source>
</evidence>
<keyword evidence="2" id="KW-0808">Transferase</keyword>
<protein>
    <submittedName>
        <fullName evidence="2">RNA-directed DNA polymerase from mobile element jockey</fullName>
    </submittedName>
</protein>
<dbReference type="PANTHER" id="PTHR36688:SF1">
    <property type="entry name" value="ENDONUCLEASE_EXONUCLEASE_PHOSPHATASE DOMAIN-CONTAINING PROTEIN"/>
    <property type="match status" value="1"/>
</dbReference>
<dbReference type="GO" id="GO:0003964">
    <property type="term" value="F:RNA-directed DNA polymerase activity"/>
    <property type="evidence" value="ECO:0007669"/>
    <property type="project" value="UniProtKB-KW"/>
</dbReference>
<organism evidence="2 3">
    <name type="scientific">Araneus ventricosus</name>
    <name type="common">Orbweaver spider</name>
    <name type="synonym">Epeira ventricosa</name>
    <dbReference type="NCBI Taxonomy" id="182803"/>
    <lineage>
        <taxon>Eukaryota</taxon>
        <taxon>Metazoa</taxon>
        <taxon>Ecdysozoa</taxon>
        <taxon>Arthropoda</taxon>
        <taxon>Chelicerata</taxon>
        <taxon>Arachnida</taxon>
        <taxon>Araneae</taxon>
        <taxon>Araneomorphae</taxon>
        <taxon>Entelegynae</taxon>
        <taxon>Araneoidea</taxon>
        <taxon>Araneidae</taxon>
        <taxon>Araneus</taxon>
    </lineage>
</organism>
<dbReference type="EMBL" id="BGPR01010078">
    <property type="protein sequence ID" value="GBN44132.1"/>
    <property type="molecule type" value="Genomic_DNA"/>
</dbReference>
<dbReference type="Proteomes" id="UP000499080">
    <property type="component" value="Unassembled WGS sequence"/>
</dbReference>
<evidence type="ECO:0000313" key="3">
    <source>
        <dbReference type="Proteomes" id="UP000499080"/>
    </source>
</evidence>
<keyword evidence="2" id="KW-0695">RNA-directed DNA polymerase</keyword>
<accession>A0A4Y2NZ53</accession>
<dbReference type="InterPro" id="IPR043502">
    <property type="entry name" value="DNA/RNA_pol_sf"/>
</dbReference>
<dbReference type="PANTHER" id="PTHR36688">
    <property type="entry name" value="ENDO/EXONUCLEASE/PHOSPHATASE DOMAIN-CONTAINING PROTEIN"/>
    <property type="match status" value="1"/>
</dbReference>
<comment type="caution">
    <text evidence="2">The sequence shown here is derived from an EMBL/GenBank/DDBJ whole genome shotgun (WGS) entry which is preliminary data.</text>
</comment>
<sequence>MNGNCPGNLRDKRRCRNDIARKNNQNSDKFANFLETSDVIGLENYKSSIFHQLKNLAKRDSQHRPSNESNHSIGKRVQFDCLIDIGPPRCCNVEKLIYVGFRSRNKMSKEGVTYKGWKNSIIIPIHKTGKDPFNPTNYRPISLLSSLSKVVEKIILNRLKPKVENQLIPYQFGFRKNHSTVAQLHRMTEIIKQGWSESKDTGAVFLDVAKAFDKVWTKGLIYKLIQLNIPDALTKLLISYLTDRKFKVRVGKSLSTYKNIKAGIAQGSILAPLCYNIFINDIPRTPRTQLYLFADDTAILSTARNSTTILNDIQRHLNQLEEWLIKWKIKVNVEKSQAVFFSRKRNKPSAPTLNNQIIQWQNQSKYLGIILDQRLTFRPHIDHIKNNYRAAKARLYPILNKDSKMSTKNKLLIYKSILRPLISYAVPIWGIAANAHISKLESLQNVTLRQISKMPWFVRNKNIRQDLKILTLLDFFKKLATSFFNRIDNMDNIVIRSIPRYDPFHPVNKRRARRLLT</sequence>
<dbReference type="PROSITE" id="PS50878">
    <property type="entry name" value="RT_POL"/>
    <property type="match status" value="1"/>
</dbReference>
<reference evidence="2 3" key="1">
    <citation type="journal article" date="2019" name="Sci. Rep.">
        <title>Orb-weaving spider Araneus ventricosus genome elucidates the spidroin gene catalogue.</title>
        <authorList>
            <person name="Kono N."/>
            <person name="Nakamura H."/>
            <person name="Ohtoshi R."/>
            <person name="Moran D.A.P."/>
            <person name="Shinohara A."/>
            <person name="Yoshida Y."/>
            <person name="Fujiwara M."/>
            <person name="Mori M."/>
            <person name="Tomita M."/>
            <person name="Arakawa K."/>
        </authorList>
    </citation>
    <scope>NUCLEOTIDE SEQUENCE [LARGE SCALE GENOMIC DNA]</scope>
</reference>
<dbReference type="InterPro" id="IPR000477">
    <property type="entry name" value="RT_dom"/>
</dbReference>
<evidence type="ECO:0000259" key="1">
    <source>
        <dbReference type="PROSITE" id="PS50878"/>
    </source>
</evidence>
<dbReference type="InterPro" id="IPR052560">
    <property type="entry name" value="RdDP_mobile_element"/>
</dbReference>
<name>A0A4Y2NZ53_ARAVE</name>